<dbReference type="SUPFAM" id="SSF101898">
    <property type="entry name" value="NHL repeat"/>
    <property type="match status" value="1"/>
</dbReference>
<name>A0ABZ2QW93_9ACTN</name>
<gene>
    <name evidence="2" type="ORF">WAB15_34225</name>
</gene>
<evidence type="ECO:0000313" key="3">
    <source>
        <dbReference type="Proteomes" id="UP001626628"/>
    </source>
</evidence>
<feature type="signal peptide" evidence="1">
    <location>
        <begin position="1"/>
        <end position="28"/>
    </location>
</feature>
<feature type="chain" id="PRO_5047511329" description="Esterase-like activity of phytase family protein" evidence="1">
    <location>
        <begin position="29"/>
        <end position="287"/>
    </location>
</feature>
<protein>
    <recommendedName>
        <fullName evidence="4">Esterase-like activity of phytase family protein</fullName>
    </recommendedName>
</protein>
<dbReference type="EMBL" id="CP147982">
    <property type="protein sequence ID" value="WXK80660.1"/>
    <property type="molecule type" value="Genomic_DNA"/>
</dbReference>
<dbReference type="Proteomes" id="UP001626628">
    <property type="component" value="Chromosome"/>
</dbReference>
<keyword evidence="1" id="KW-0732">Signal</keyword>
<evidence type="ECO:0000256" key="1">
    <source>
        <dbReference type="SAM" id="SignalP"/>
    </source>
</evidence>
<evidence type="ECO:0000313" key="2">
    <source>
        <dbReference type="EMBL" id="WXK80660.1"/>
    </source>
</evidence>
<organism evidence="2 3">
    <name type="scientific">Streptomyces sirii</name>
    <dbReference type="NCBI Taxonomy" id="3127701"/>
    <lineage>
        <taxon>Bacteria</taxon>
        <taxon>Bacillati</taxon>
        <taxon>Actinomycetota</taxon>
        <taxon>Actinomycetes</taxon>
        <taxon>Kitasatosporales</taxon>
        <taxon>Streptomycetaceae</taxon>
        <taxon>Streptomyces</taxon>
    </lineage>
</organism>
<evidence type="ECO:0008006" key="4">
    <source>
        <dbReference type="Google" id="ProtNLM"/>
    </source>
</evidence>
<proteinExistence type="predicted"/>
<dbReference type="RefSeq" id="WP_407288627.1">
    <property type="nucleotide sequence ID" value="NZ_CP147982.1"/>
</dbReference>
<keyword evidence="3" id="KW-1185">Reference proteome</keyword>
<sequence length="287" mass="29500">MSPLSPLSSVLLATAALTAPLVAHPASAAAPARACTLPAGLQELSGLGMSVKHPGVLYAVNDSGNTPQVFAVDCSGATGRLRATFTLSGTANTDWEALAVGPDDNGVPSIHVGDIGDNFAGRAEIAVHRFAEPDTLADATVTPATFRFAYADGRHDAESLLIDPTSRQLYVVSKVLGAKGALYKAPLPPLSGQVNTLTPLRAGPAWATDGAYSPSGRSYVMRSGGPFGPNTGYVQDPAGNRLAEVALPAQPQGEAVAYADCTTLLVGSENDRQIWRVPLPTEATPGC</sequence>
<reference evidence="2 3" key="1">
    <citation type="submission" date="2024-03" db="EMBL/GenBank/DDBJ databases">
        <title>The complete genome of Streptomyces sirii sp.nov.</title>
        <authorList>
            <person name="Zakalyukina Y.V."/>
            <person name="Belik A.R."/>
            <person name="Biryukov M.V."/>
            <person name="Baturina O.A."/>
            <person name="Kabilov M.R."/>
        </authorList>
    </citation>
    <scope>NUCLEOTIDE SEQUENCE [LARGE SCALE GENOMIC DNA]</scope>
    <source>
        <strain evidence="2 3">BP-8</strain>
    </source>
</reference>
<accession>A0ABZ2QW93</accession>